<dbReference type="Proteomes" id="UP000003824">
    <property type="component" value="Unassembled WGS sequence"/>
</dbReference>
<dbReference type="AlphaFoldDB" id="D6A027"/>
<dbReference type="eggNOG" id="ENOG502ZPPZ">
    <property type="taxonomic scope" value="Bacteria"/>
</dbReference>
<feature type="chain" id="PRO_5038914941" evidence="1">
    <location>
        <begin position="24"/>
        <end position="138"/>
    </location>
</feature>
<evidence type="ECO:0000313" key="3">
    <source>
        <dbReference type="Proteomes" id="UP000003824"/>
    </source>
</evidence>
<reference evidence="3" key="1">
    <citation type="submission" date="2008-12" db="EMBL/GenBank/DDBJ databases">
        <title>Annotation of Streptomyces ghanaensis ATCC 14672.</title>
        <authorList>
            <consortium name="The Broad Institute Genome Sequencing Platform"/>
            <consortium name="Broad Institute Microbial Sequencing Center"/>
            <person name="Fischbach M."/>
            <person name="Ward D."/>
            <person name="Young S."/>
            <person name="Kodira C.D."/>
            <person name="Zeng Q."/>
            <person name="Koehrsen M."/>
            <person name="Godfrey P."/>
            <person name="Alvarado L."/>
            <person name="Berlin A.M."/>
            <person name="Borenstein D."/>
            <person name="Chen Z."/>
            <person name="Engels R."/>
            <person name="Freedman E."/>
            <person name="Gellesch M."/>
            <person name="Goldberg J."/>
            <person name="Griggs A."/>
            <person name="Gujja S."/>
            <person name="Heiman D.I."/>
            <person name="Hepburn T.A."/>
            <person name="Howarth C."/>
            <person name="Jen D."/>
            <person name="Larson L."/>
            <person name="Lewis B."/>
            <person name="Mehta T."/>
            <person name="Park D."/>
            <person name="Pearson M."/>
            <person name="Roberts A."/>
            <person name="Saif S."/>
            <person name="Shea T.D."/>
            <person name="Shenoy N."/>
            <person name="Sisk P."/>
            <person name="Stolte C."/>
            <person name="Sykes S.N."/>
            <person name="Walk T."/>
            <person name="White J."/>
            <person name="Yandava C."/>
            <person name="Straight P."/>
            <person name="Clardy J."/>
            <person name="Hung D."/>
            <person name="Kolter R."/>
            <person name="Mekalanos J."/>
            <person name="Walker S."/>
            <person name="Walsh C.T."/>
            <person name="Wieland B.L.C."/>
            <person name="Ilzarbe M."/>
            <person name="Galagan J."/>
            <person name="Nusbaum C."/>
            <person name="Birren B."/>
        </authorList>
    </citation>
    <scope>NUCLEOTIDE SEQUENCE [LARGE SCALE GENOMIC DNA]</scope>
    <source>
        <strain evidence="3">ATCC 14672 / DSM 40746 / JCM 4963 / KCTC 9882 / NRRL B-12104 / FH 1290</strain>
    </source>
</reference>
<dbReference type="RefSeq" id="WP_004979709.1">
    <property type="nucleotide sequence ID" value="NZ_DS999641.1"/>
</dbReference>
<gene>
    <name evidence="2" type="ORF">SSFG_00674</name>
</gene>
<dbReference type="EMBL" id="DS999641">
    <property type="protein sequence ID" value="EFE65420.2"/>
    <property type="molecule type" value="Genomic_DNA"/>
</dbReference>
<protein>
    <submittedName>
        <fullName evidence="2">Predicted protein</fullName>
    </submittedName>
</protein>
<feature type="signal peptide" evidence="1">
    <location>
        <begin position="1"/>
        <end position="23"/>
    </location>
</feature>
<proteinExistence type="predicted"/>
<evidence type="ECO:0000313" key="2">
    <source>
        <dbReference type="EMBL" id="EFE65420.2"/>
    </source>
</evidence>
<sequence length="138" mass="13836">MLTMRTGLLRALGAATCAYGAAAAYRPGLLARPLGLVDSHGPVGPYHALAVRPMAWRDAATGLAMLVAPKGPALATVTAVRIVSDVGDALLFGAALPGRFRRAGAATSALGWAALGVAGLIGSGRATEGRSNGRHGPR</sequence>
<accession>D6A027</accession>
<organism evidence="2 3">
    <name type="scientific">Streptomyces viridosporus (strain ATCC 14672 / DSM 40746 / JCM 4963 / KCTC 9882 / NRRL B-12104 / FH 1290)</name>
    <name type="common">Streptomyces ghanaensis</name>
    <dbReference type="NCBI Taxonomy" id="566461"/>
    <lineage>
        <taxon>Bacteria</taxon>
        <taxon>Bacillati</taxon>
        <taxon>Actinomycetota</taxon>
        <taxon>Actinomycetes</taxon>
        <taxon>Kitasatosporales</taxon>
        <taxon>Streptomycetaceae</taxon>
        <taxon>Streptomyces</taxon>
    </lineage>
</organism>
<keyword evidence="1" id="KW-0732">Signal</keyword>
<evidence type="ECO:0000256" key="1">
    <source>
        <dbReference type="SAM" id="SignalP"/>
    </source>
</evidence>
<name>D6A027_STRV1</name>